<dbReference type="Proteomes" id="UP000198507">
    <property type="component" value="Unassembled WGS sequence"/>
</dbReference>
<dbReference type="Gene3D" id="3.40.430.10">
    <property type="entry name" value="Dihydrofolate Reductase, subunit A"/>
    <property type="match status" value="1"/>
</dbReference>
<evidence type="ECO:0000313" key="2">
    <source>
        <dbReference type="EMBL" id="SES81096.1"/>
    </source>
</evidence>
<protein>
    <submittedName>
        <fullName evidence="2">Dihydrofolate reductase</fullName>
    </submittedName>
</protein>
<organism evidence="2 3">
    <name type="scientific">Geodermatophilus poikilotrophus</name>
    <dbReference type="NCBI Taxonomy" id="1333667"/>
    <lineage>
        <taxon>Bacteria</taxon>
        <taxon>Bacillati</taxon>
        <taxon>Actinomycetota</taxon>
        <taxon>Actinomycetes</taxon>
        <taxon>Geodermatophilales</taxon>
        <taxon>Geodermatophilaceae</taxon>
        <taxon>Geodermatophilus</taxon>
    </lineage>
</organism>
<dbReference type="InterPro" id="IPR002734">
    <property type="entry name" value="RibDG_C"/>
</dbReference>
<dbReference type="EMBL" id="FOIE01000001">
    <property type="protein sequence ID" value="SES81096.1"/>
    <property type="molecule type" value="Genomic_DNA"/>
</dbReference>
<dbReference type="InterPro" id="IPR024072">
    <property type="entry name" value="DHFR-like_dom_sf"/>
</dbReference>
<gene>
    <name evidence="2" type="ORF">SAMN04488546_0598</name>
</gene>
<dbReference type="SUPFAM" id="SSF53597">
    <property type="entry name" value="Dihydrofolate reductase-like"/>
    <property type="match status" value="1"/>
</dbReference>
<feature type="domain" description="Bacterial bifunctional deaminase-reductase C-terminal" evidence="1">
    <location>
        <begin position="4"/>
        <end position="173"/>
    </location>
</feature>
<dbReference type="GO" id="GO:0009231">
    <property type="term" value="P:riboflavin biosynthetic process"/>
    <property type="evidence" value="ECO:0007669"/>
    <property type="project" value="InterPro"/>
</dbReference>
<dbReference type="PANTHER" id="PTHR38011">
    <property type="entry name" value="DIHYDROFOLATE REDUCTASE FAMILY PROTEIN (AFU_ORTHOLOGUE AFUA_8G06820)"/>
    <property type="match status" value="1"/>
</dbReference>
<reference evidence="3" key="1">
    <citation type="submission" date="2016-10" db="EMBL/GenBank/DDBJ databases">
        <authorList>
            <person name="Varghese N."/>
            <person name="Submissions S."/>
        </authorList>
    </citation>
    <scope>NUCLEOTIDE SEQUENCE [LARGE SCALE GENOMIC DNA]</scope>
    <source>
        <strain evidence="3">DSM 44209</strain>
    </source>
</reference>
<keyword evidence="3" id="KW-1185">Reference proteome</keyword>
<evidence type="ECO:0000313" key="3">
    <source>
        <dbReference type="Proteomes" id="UP000198507"/>
    </source>
</evidence>
<dbReference type="InterPro" id="IPR050765">
    <property type="entry name" value="Riboflavin_Biosynth_HTPR"/>
</dbReference>
<sequence>MRRVLVQQWVSVDGMVAGPNGETDVLDAVPDFSASDQHNTALLDSVDEVLLGRRTYEEFVQFWPTAEGEALAPLVNALPKTVASTTLGAAPWGGHPPARIVPDAVEHIRSRRTAGTTGTTIVWGSTTVMRALLRAELVDDLELFVAPVLLGTGTPLLDPAGPTVCLTLRDSETWPGGSLRVRYAVPAADPLPEPSTGASVSRLG</sequence>
<dbReference type="OrthoDB" id="195113at2"/>
<evidence type="ECO:0000259" key="1">
    <source>
        <dbReference type="Pfam" id="PF01872"/>
    </source>
</evidence>
<accession>A0A1H9ZHF4</accession>
<name>A0A1H9ZHF4_9ACTN</name>
<proteinExistence type="predicted"/>
<dbReference type="PANTHER" id="PTHR38011:SF11">
    <property type="entry name" value="2,5-DIAMINO-6-RIBOSYLAMINO-4(3H)-PYRIMIDINONE 5'-PHOSPHATE REDUCTASE"/>
    <property type="match status" value="1"/>
</dbReference>
<dbReference type="GO" id="GO:0008703">
    <property type="term" value="F:5-amino-6-(5-phosphoribosylamino)uracil reductase activity"/>
    <property type="evidence" value="ECO:0007669"/>
    <property type="project" value="InterPro"/>
</dbReference>
<dbReference type="AlphaFoldDB" id="A0A1H9ZHF4"/>
<dbReference type="RefSeq" id="WP_091438825.1">
    <property type="nucleotide sequence ID" value="NZ_FOIE01000001.1"/>
</dbReference>
<dbReference type="Pfam" id="PF01872">
    <property type="entry name" value="RibD_C"/>
    <property type="match status" value="1"/>
</dbReference>